<dbReference type="CDD" id="cd17546">
    <property type="entry name" value="REC_hyHK_CKI1_RcsC-like"/>
    <property type="match status" value="1"/>
</dbReference>
<evidence type="ECO:0000256" key="2">
    <source>
        <dbReference type="ARBA" id="ARBA00012438"/>
    </source>
</evidence>
<dbReference type="SMART" id="SM00387">
    <property type="entry name" value="HATPase_c"/>
    <property type="match status" value="1"/>
</dbReference>
<dbReference type="Pfam" id="PF26379">
    <property type="entry name" value="FimL_2nd"/>
    <property type="match status" value="1"/>
</dbReference>
<evidence type="ECO:0000259" key="15">
    <source>
        <dbReference type="PROSITE" id="PS50851"/>
    </source>
</evidence>
<dbReference type="InterPro" id="IPR004358">
    <property type="entry name" value="Sig_transdc_His_kin-like_C"/>
</dbReference>
<feature type="modified residue" description="Phosphohistidine" evidence="9">
    <location>
        <position position="949"/>
    </location>
</feature>
<evidence type="ECO:0000256" key="12">
    <source>
        <dbReference type="SAM" id="MobiDB-lite"/>
    </source>
</evidence>
<evidence type="ECO:0000256" key="3">
    <source>
        <dbReference type="ARBA" id="ARBA00021495"/>
    </source>
</evidence>
<dbReference type="SUPFAM" id="SSF47226">
    <property type="entry name" value="Histidine-containing phosphotransfer domain, HPT domain"/>
    <property type="match status" value="4"/>
</dbReference>
<evidence type="ECO:0000256" key="4">
    <source>
        <dbReference type="ARBA" id="ARBA00022553"/>
    </source>
</evidence>
<dbReference type="PROSITE" id="PS50110">
    <property type="entry name" value="RESPONSE_REGULATORY"/>
    <property type="match status" value="1"/>
</dbReference>
<dbReference type="Pfam" id="PF01627">
    <property type="entry name" value="Hpt"/>
    <property type="match status" value="3"/>
</dbReference>
<dbReference type="InterPro" id="IPR036890">
    <property type="entry name" value="HATPase_C_sf"/>
</dbReference>
<keyword evidence="4 10" id="KW-0597">Phosphoprotein</keyword>
<evidence type="ECO:0000259" key="14">
    <source>
        <dbReference type="PROSITE" id="PS50110"/>
    </source>
</evidence>
<evidence type="ECO:0000256" key="8">
    <source>
        <dbReference type="ARBA" id="ARBA00035100"/>
    </source>
</evidence>
<evidence type="ECO:0000256" key="11">
    <source>
        <dbReference type="SAM" id="Coils"/>
    </source>
</evidence>
<dbReference type="EMBL" id="LZDH01000006">
    <property type="protein sequence ID" value="OBS31825.1"/>
    <property type="molecule type" value="Genomic_DNA"/>
</dbReference>
<dbReference type="Gene3D" id="3.30.565.10">
    <property type="entry name" value="Histidine kinase-like ATPase, C-terminal domain"/>
    <property type="match status" value="1"/>
</dbReference>
<dbReference type="CDD" id="cd00088">
    <property type="entry name" value="HPT"/>
    <property type="match status" value="1"/>
</dbReference>
<dbReference type="InterPro" id="IPR003594">
    <property type="entry name" value="HATPase_dom"/>
</dbReference>
<evidence type="ECO:0000256" key="5">
    <source>
        <dbReference type="ARBA" id="ARBA00022679"/>
    </source>
</evidence>
<accession>A0A1A6DYH1</accession>
<dbReference type="PROSITE" id="PS50109">
    <property type="entry name" value="HIS_KIN"/>
    <property type="match status" value="1"/>
</dbReference>
<keyword evidence="11" id="KW-0175">Coiled coil</keyword>
<dbReference type="SUPFAM" id="SSF52172">
    <property type="entry name" value="CheY-like"/>
    <property type="match status" value="1"/>
</dbReference>
<dbReference type="PROSITE" id="PS50851">
    <property type="entry name" value="CHEW"/>
    <property type="match status" value="1"/>
</dbReference>
<keyword evidence="5" id="KW-0808">Transferase</keyword>
<dbReference type="InterPro" id="IPR002545">
    <property type="entry name" value="CheW-lke_dom"/>
</dbReference>
<dbReference type="Pfam" id="PF02518">
    <property type="entry name" value="HATPase_c"/>
    <property type="match status" value="1"/>
</dbReference>
<feature type="compositionally biased region" description="Pro residues" evidence="12">
    <location>
        <begin position="1024"/>
        <end position="1035"/>
    </location>
</feature>
<feature type="coiled-coil region" evidence="11">
    <location>
        <begin position="1067"/>
        <end position="1094"/>
    </location>
</feature>
<reference evidence="17 18" key="1">
    <citation type="submission" date="2016-06" db="EMBL/GenBank/DDBJ databases">
        <title>Genome sequence of Tepidimonas fonticaldi PL17.</title>
        <authorList>
            <person name="Pinnaka A.K."/>
        </authorList>
    </citation>
    <scope>NUCLEOTIDE SEQUENCE [LARGE SCALE GENOMIC DNA]</scope>
    <source>
        <strain evidence="17 18">PL17</strain>
    </source>
</reference>
<dbReference type="Proteomes" id="UP000091969">
    <property type="component" value="Unassembled WGS sequence"/>
</dbReference>
<dbReference type="InterPro" id="IPR058661">
    <property type="entry name" value="FimL_2nd"/>
</dbReference>
<dbReference type="OrthoDB" id="9146932at2"/>
<dbReference type="STRING" id="1101373.A9O67_11575"/>
<dbReference type="PRINTS" id="PR00344">
    <property type="entry name" value="BCTRLSENSOR"/>
</dbReference>
<keyword evidence="6" id="KW-0418">Kinase</keyword>
<feature type="modified residue" description="Phosphohistidine" evidence="9">
    <location>
        <position position="663"/>
    </location>
</feature>
<dbReference type="Gene3D" id="3.40.50.2300">
    <property type="match status" value="1"/>
</dbReference>
<evidence type="ECO:0000259" key="13">
    <source>
        <dbReference type="PROSITE" id="PS50109"/>
    </source>
</evidence>
<dbReference type="GO" id="GO:0000155">
    <property type="term" value="F:phosphorelay sensor kinase activity"/>
    <property type="evidence" value="ECO:0007669"/>
    <property type="project" value="UniProtKB-ARBA"/>
</dbReference>
<dbReference type="Gene3D" id="1.20.120.160">
    <property type="entry name" value="HPT domain"/>
    <property type="match status" value="3"/>
</dbReference>
<dbReference type="GO" id="GO:0006935">
    <property type="term" value="P:chemotaxis"/>
    <property type="evidence" value="ECO:0007669"/>
    <property type="project" value="InterPro"/>
</dbReference>
<dbReference type="PANTHER" id="PTHR43395:SF8">
    <property type="entry name" value="HISTIDINE KINASE"/>
    <property type="match status" value="1"/>
</dbReference>
<feature type="region of interest" description="Disordered" evidence="12">
    <location>
        <begin position="1001"/>
        <end position="1036"/>
    </location>
</feature>
<dbReference type="PROSITE" id="PS50894">
    <property type="entry name" value="HPT"/>
    <property type="match status" value="3"/>
</dbReference>
<feature type="domain" description="HPt" evidence="16">
    <location>
        <begin position="616"/>
        <end position="720"/>
    </location>
</feature>
<sequence>MAERDDAPPSPPIAVGGPGTDPGPLAWLREALEHTLDATLAAVRQYVAAHERSRAGDLAAVDDSELRWQVQALHQAAGVLDMVELPAEARTVAALQAVLERLVQRPLAAEAAVLPLVERGVWALRDQLQRHLRQQGLPGLTLFPTYRDWQQWAQGRPHPADLWGASLPPAVEPPPGPTVAPGPRVRTHLERLALPLLREGRPSAAAALARLAGGVSRAVDDGAQRRFWLIAAAVFEGLAAQRLPLDVWAKRALAALLRQLAAEGGDGAPSADEAASARWDAAAREWLYLAARIDPAPDDALPHAAVLWRAMGWQAPLRWDPEQRVLGAVDPQTVARVQAAAADVQRRWEAADAQGGTTPPTAAVAALADALADGPDPWPALADAWRAWAAHPEAAGAPSSEPVLALLGLQAELESVDPLDPAQAGRLRTLADRLRAAASGQALPPPPPWLSERYRVWSEREGARRLAAEWRHELAALEAAFEALWRQGDAEAWTGLRAVPQRLQRLRGHAALMNMPAVADALTIMDKAVTEWLAQGALPAPAERQAQVERLGANLAALGAWIDVWEREAALAAQTFRFDAEAGVLRAVQAAATAVRAEPAAADASAEAPAVTDAESDAPDIDERAIFLAEARDLLAGMATALDALRAAPGDQAALARLRRLFHTLKGSARLVGLTALGEAAWQAERRLNTWLAEARPLAPAERDAIAAAHACLVPWVDAWAHGGPPADEARRLAEVEAALQRAEPEAAQPPATTEPAPIPVPMPAPIHIGPLVLDPELYQVFLQEADAHSLALEQTLDDWADGVGGAGAAGDVQAAAERAHALAGQAATIGHAPLAALARALEEALLRAATHPAPLANDRAVVARAARELRGLLHQLAAGCYREPAADTLSALADWPPAPTNIAPDTPAVLDDFRAEVADLLPRLSAALARWADRGDGAAQAELLRLLHTAKGGARLAGLAALAEQAHALEAQVLAVPADGPVPAALRRVLGAWMAQAEQAGCGDSAEPPPAVPAPRSPLSASAPPPPSPAPGEPEPVLRVRADLIERLLAGVTDQLANRQRLGGELGALRRSLRDMAANVERLRQQWRELQRQTESQTPARVSGPVPDGFDALELDRYTRVQELTRLLAESIDDVATVQHQMQRAVAAAEGHLAAQERQARVGQRALLEARLVPFDSMAERLARGLRQAAEARGRTVEWHLEGGAAVLDRAVLERLVPVLEHLLRNAVVHGIESPEARVAAGKPPAGRIAIALQVQGQDLSLTLTDDGAGLDLEGLRRRAVAAGLHPADAPFTRGDAVRCALAPGISTATQVDEWAGRGIGLDAVRSELLALGGRIEGFEPAGGGTGWHLVVPLTTAITAVVLVRVDDRVIGLPVPWVEAVRRVHGPELTAAELAGQWREGAALMPLFWLGALLGVSPRPSPRADRRGIPVLECHSAGRRVALRVDAVLGRQTVVLRPLPPLLARQPGLAGASVLPDGGVVLIYHPLALMAEYGEGARQWAADAGGTPAVQAARSGSPPAVAPLVLVVDDSITVRRVTQRLLRRAGYRVALAGDGVQALERLREEAPVVVLCDIEMPRMDGFELVRALRNDPRWTDLPVVMVTSRLADKHRAHAESLGVNHYLGKPYAEDELLALVAAYARLAPPGGRGLSPS</sequence>
<dbReference type="InterPro" id="IPR051315">
    <property type="entry name" value="Bact_Chemotaxis_CheA"/>
</dbReference>
<dbReference type="FunFam" id="3.30.565.10:FF:000016">
    <property type="entry name" value="Chemotaxis protein CheA, putative"/>
    <property type="match status" value="1"/>
</dbReference>
<dbReference type="InterPro" id="IPR036641">
    <property type="entry name" value="HPT_dom_sf"/>
</dbReference>
<evidence type="ECO:0000313" key="17">
    <source>
        <dbReference type="EMBL" id="OBS31825.1"/>
    </source>
</evidence>
<dbReference type="SMART" id="SM00073">
    <property type="entry name" value="HPT"/>
    <property type="match status" value="3"/>
</dbReference>
<evidence type="ECO:0000256" key="9">
    <source>
        <dbReference type="PROSITE-ProRule" id="PRU00110"/>
    </source>
</evidence>
<dbReference type="SMART" id="SM00448">
    <property type="entry name" value="REC"/>
    <property type="match status" value="1"/>
</dbReference>
<dbReference type="InterPro" id="IPR011006">
    <property type="entry name" value="CheY-like_superfamily"/>
</dbReference>
<comment type="catalytic activity">
    <reaction evidence="1">
        <text>ATP + protein L-histidine = ADP + protein N-phospho-L-histidine.</text>
        <dbReference type="EC" id="2.7.13.3"/>
    </reaction>
</comment>
<dbReference type="Gene3D" id="2.30.30.40">
    <property type="entry name" value="SH3 Domains"/>
    <property type="match status" value="1"/>
</dbReference>
<protein>
    <recommendedName>
        <fullName evidence="3">Chemotaxis protein CheA</fullName>
        <ecNumber evidence="2">2.7.13.3</ecNumber>
    </recommendedName>
</protein>
<evidence type="ECO:0000259" key="16">
    <source>
        <dbReference type="PROSITE" id="PS50894"/>
    </source>
</evidence>
<feature type="domain" description="CheW-like" evidence="15">
    <location>
        <begin position="1359"/>
        <end position="1496"/>
    </location>
</feature>
<feature type="modified residue" description="4-aspartylphosphate" evidence="10">
    <location>
        <position position="1574"/>
    </location>
</feature>
<keyword evidence="18" id="KW-1185">Reference proteome</keyword>
<evidence type="ECO:0000313" key="18">
    <source>
        <dbReference type="Proteomes" id="UP000091969"/>
    </source>
</evidence>
<feature type="region of interest" description="Disordered" evidence="12">
    <location>
        <begin position="1"/>
        <end position="20"/>
    </location>
</feature>
<gene>
    <name evidence="17" type="ORF">A9O67_11575</name>
</gene>
<dbReference type="EC" id="2.7.13.3" evidence="2"/>
<feature type="domain" description="HPt" evidence="16">
    <location>
        <begin position="771"/>
        <end position="880"/>
    </location>
</feature>
<feature type="domain" description="HPt" evidence="16">
    <location>
        <begin position="903"/>
        <end position="1008"/>
    </location>
</feature>
<proteinExistence type="predicted"/>
<evidence type="ECO:0000256" key="10">
    <source>
        <dbReference type="PROSITE-ProRule" id="PRU00169"/>
    </source>
</evidence>
<dbReference type="PANTHER" id="PTHR43395">
    <property type="entry name" value="SENSOR HISTIDINE KINASE CHEA"/>
    <property type="match status" value="1"/>
</dbReference>
<name>A0A1A6DYH1_9BURK</name>
<evidence type="ECO:0000256" key="7">
    <source>
        <dbReference type="ARBA" id="ARBA00023012"/>
    </source>
</evidence>
<dbReference type="SMART" id="SM00260">
    <property type="entry name" value="CheW"/>
    <property type="match status" value="1"/>
</dbReference>
<comment type="caution">
    <text evidence="17">The sequence shown here is derived from an EMBL/GenBank/DDBJ whole genome shotgun (WGS) entry which is preliminary data.</text>
</comment>
<dbReference type="InterPro" id="IPR008207">
    <property type="entry name" value="Sig_transdc_His_kin_Hpt_dom"/>
</dbReference>
<feature type="domain" description="Response regulatory" evidence="14">
    <location>
        <begin position="1525"/>
        <end position="1641"/>
    </location>
</feature>
<organism evidence="17 18">
    <name type="scientific">Tepidimonas fonticaldi</name>
    <dbReference type="NCBI Taxonomy" id="1101373"/>
    <lineage>
        <taxon>Bacteria</taxon>
        <taxon>Pseudomonadati</taxon>
        <taxon>Pseudomonadota</taxon>
        <taxon>Betaproteobacteria</taxon>
        <taxon>Burkholderiales</taxon>
        <taxon>Tepidimonas</taxon>
    </lineage>
</organism>
<dbReference type="SUPFAM" id="SSF55874">
    <property type="entry name" value="ATPase domain of HSP90 chaperone/DNA topoisomerase II/histidine kinase"/>
    <property type="match status" value="1"/>
</dbReference>
<dbReference type="InterPro" id="IPR036061">
    <property type="entry name" value="CheW-like_dom_sf"/>
</dbReference>
<evidence type="ECO:0000256" key="6">
    <source>
        <dbReference type="ARBA" id="ARBA00022777"/>
    </source>
</evidence>
<comment type="function">
    <text evidence="8">Involved in the transmission of sensory signals from the chemoreceptors to the flagellar motors. CheA is autophosphorylated; it can transfer its phosphate group to either CheB or CheY.</text>
</comment>
<dbReference type="Pfam" id="PF00072">
    <property type="entry name" value="Response_reg"/>
    <property type="match status" value="1"/>
</dbReference>
<dbReference type="Pfam" id="PF01584">
    <property type="entry name" value="CheW"/>
    <property type="match status" value="1"/>
</dbReference>
<dbReference type="InterPro" id="IPR001789">
    <property type="entry name" value="Sig_transdc_resp-reg_receiver"/>
</dbReference>
<feature type="domain" description="Histidine kinase" evidence="13">
    <location>
        <begin position="1221"/>
        <end position="1357"/>
    </location>
</feature>
<feature type="modified residue" description="Phosphohistidine" evidence="9">
    <location>
        <position position="821"/>
    </location>
</feature>
<dbReference type="RefSeq" id="WP_068606584.1">
    <property type="nucleotide sequence ID" value="NZ_LZDH01000006.1"/>
</dbReference>
<dbReference type="SUPFAM" id="SSF50341">
    <property type="entry name" value="CheW-like"/>
    <property type="match status" value="1"/>
</dbReference>
<evidence type="ECO:0000256" key="1">
    <source>
        <dbReference type="ARBA" id="ARBA00000085"/>
    </source>
</evidence>
<dbReference type="InterPro" id="IPR005467">
    <property type="entry name" value="His_kinase_dom"/>
</dbReference>
<feature type="compositionally biased region" description="Pro residues" evidence="12">
    <location>
        <begin position="1008"/>
        <end position="1017"/>
    </location>
</feature>
<keyword evidence="7" id="KW-0902">Two-component regulatory system</keyword>